<evidence type="ECO:0000256" key="11">
    <source>
        <dbReference type="SAM" id="MobiDB-lite"/>
    </source>
</evidence>
<evidence type="ECO:0000256" key="1">
    <source>
        <dbReference type="ARBA" id="ARBA00004123"/>
    </source>
</evidence>
<dbReference type="AlphaFoldDB" id="A0A166NXX9"/>
<evidence type="ECO:0000256" key="5">
    <source>
        <dbReference type="ARBA" id="ARBA00023015"/>
    </source>
</evidence>
<evidence type="ECO:0000256" key="10">
    <source>
        <dbReference type="ARBA" id="ARBA00047870"/>
    </source>
</evidence>
<evidence type="ECO:0000256" key="3">
    <source>
        <dbReference type="ARBA" id="ARBA00022679"/>
    </source>
</evidence>
<dbReference type="GO" id="GO:0032259">
    <property type="term" value="P:methylation"/>
    <property type="evidence" value="ECO:0007669"/>
    <property type="project" value="UniProtKB-KW"/>
</dbReference>
<feature type="compositionally biased region" description="Polar residues" evidence="11">
    <location>
        <begin position="1"/>
        <end position="14"/>
    </location>
</feature>
<organism evidence="12 13">
    <name type="scientific">Ascosphaera apis ARSEF 7405</name>
    <dbReference type="NCBI Taxonomy" id="392613"/>
    <lineage>
        <taxon>Eukaryota</taxon>
        <taxon>Fungi</taxon>
        <taxon>Dikarya</taxon>
        <taxon>Ascomycota</taxon>
        <taxon>Pezizomycotina</taxon>
        <taxon>Eurotiomycetes</taxon>
        <taxon>Eurotiomycetidae</taxon>
        <taxon>Onygenales</taxon>
        <taxon>Ascosphaeraceae</taxon>
        <taxon>Ascosphaera</taxon>
    </lineage>
</organism>
<proteinExistence type="inferred from homology"/>
<dbReference type="VEuPathDB" id="FungiDB:AAP_02596"/>
<dbReference type="PANTHER" id="PTHR43591">
    <property type="entry name" value="METHYLTRANSFERASE"/>
    <property type="match status" value="1"/>
</dbReference>
<evidence type="ECO:0000313" key="12">
    <source>
        <dbReference type="EMBL" id="KZZ93130.1"/>
    </source>
</evidence>
<dbReference type="OrthoDB" id="2013972at2759"/>
<comment type="catalytic activity">
    <reaction evidence="10">
        <text>L-methionyl-[protein] + S-adenosyl-L-methionine = S-methyl-L-methionyl-[protein] + S-adenosyl-L-homocysteine</text>
        <dbReference type="Rhea" id="RHEA:60560"/>
        <dbReference type="Rhea" id="RHEA-COMP:12313"/>
        <dbReference type="Rhea" id="RHEA-COMP:15592"/>
        <dbReference type="ChEBI" id="CHEBI:16044"/>
        <dbReference type="ChEBI" id="CHEBI:57856"/>
        <dbReference type="ChEBI" id="CHEBI:59789"/>
        <dbReference type="ChEBI" id="CHEBI:142742"/>
    </reaction>
    <physiologicalReaction direction="left-to-right" evidence="10">
        <dbReference type="Rhea" id="RHEA:60561"/>
    </physiologicalReaction>
</comment>
<evidence type="ECO:0000256" key="8">
    <source>
        <dbReference type="ARBA" id="ARBA00038158"/>
    </source>
</evidence>
<feature type="region of interest" description="Disordered" evidence="11">
    <location>
        <begin position="1"/>
        <end position="33"/>
    </location>
</feature>
<evidence type="ECO:0000256" key="4">
    <source>
        <dbReference type="ARBA" id="ARBA00022691"/>
    </source>
</evidence>
<dbReference type="InterPro" id="IPR029063">
    <property type="entry name" value="SAM-dependent_MTases_sf"/>
</dbReference>
<evidence type="ECO:0000256" key="9">
    <source>
        <dbReference type="ARBA" id="ARBA00041581"/>
    </source>
</evidence>
<evidence type="ECO:0000313" key="13">
    <source>
        <dbReference type="Proteomes" id="UP000242877"/>
    </source>
</evidence>
<keyword evidence="7" id="KW-0539">Nucleus</keyword>
<protein>
    <recommendedName>
        <fullName evidence="9">Velvet complex subunit laeA</fullName>
    </recommendedName>
</protein>
<dbReference type="CDD" id="cd02440">
    <property type="entry name" value="AdoMet_MTases"/>
    <property type="match status" value="1"/>
</dbReference>
<sequence>MYPKSHNSSPTQGMYPSGLHPGAEGSDENRRPSQFRTMTEPFLPAAQYGQPVQPVFFQGMTDQSPRLSLIRRAVEYSPQDMHGRKYHGFHRGVYMLPCDEQEIERLDLIHHVVTLARGHRLIHRPFHGLIDAPGPDIMRPTARILDLGCGTGFWAIEMARYYRTCAILGVDLAAIQPANLPPNVDILPHRDYEDPWFLGEDSWDMIRLSMGAGSVKSWENLYRKVHAHLQPGTGYFEQVEIDFEPRWDSQDPHPQEFTPDQPLGRWWSQLKEATQIAERPIAHNRNTEHLLKAAGFVDVEHHLIGLPLNPWSFKPGETELGRIYNLAFRESLYPLALAPLCRALGYTPDEVARLAADAYKQASDRNCRAFNIIHIYTARKAPVGV</sequence>
<comment type="caution">
    <text evidence="12">The sequence shown here is derived from an EMBL/GenBank/DDBJ whole genome shotgun (WGS) entry which is preliminary data.</text>
</comment>
<evidence type="ECO:0000256" key="2">
    <source>
        <dbReference type="ARBA" id="ARBA00022603"/>
    </source>
</evidence>
<keyword evidence="3 12" id="KW-0808">Transferase</keyword>
<dbReference type="SUPFAM" id="SSF53335">
    <property type="entry name" value="S-adenosyl-L-methionine-dependent methyltransferases"/>
    <property type="match status" value="1"/>
</dbReference>
<evidence type="ECO:0000256" key="7">
    <source>
        <dbReference type="ARBA" id="ARBA00023242"/>
    </source>
</evidence>
<reference evidence="12 13" key="1">
    <citation type="journal article" date="2016" name="Genome Biol. Evol.">
        <title>Divergent and convergent evolution of fungal pathogenicity.</title>
        <authorList>
            <person name="Shang Y."/>
            <person name="Xiao G."/>
            <person name="Zheng P."/>
            <person name="Cen K."/>
            <person name="Zhan S."/>
            <person name="Wang C."/>
        </authorList>
    </citation>
    <scope>NUCLEOTIDE SEQUENCE [LARGE SCALE GENOMIC DNA]</scope>
    <source>
        <strain evidence="12 13">ARSEF 7405</strain>
    </source>
</reference>
<dbReference type="PANTHER" id="PTHR43591:SF30">
    <property type="entry name" value="PROTEIN-METHIONINE METHYLTRANSFERASE LAEA"/>
    <property type="match status" value="1"/>
</dbReference>
<dbReference type="Proteomes" id="UP000242877">
    <property type="component" value="Unassembled WGS sequence"/>
</dbReference>
<dbReference type="EMBL" id="AZGZ01000009">
    <property type="protein sequence ID" value="KZZ93130.1"/>
    <property type="molecule type" value="Genomic_DNA"/>
</dbReference>
<comment type="similarity">
    <text evidence="8">Belongs to the methyltransferase superfamily. LaeA methyltransferase family.</text>
</comment>
<name>A0A166NXX9_9EURO</name>
<gene>
    <name evidence="12" type="ORF">AAP_02596</name>
</gene>
<comment type="subcellular location">
    <subcellularLocation>
        <location evidence="1">Nucleus</location>
    </subcellularLocation>
</comment>
<keyword evidence="13" id="KW-1185">Reference proteome</keyword>
<dbReference type="GO" id="GO:0008168">
    <property type="term" value="F:methyltransferase activity"/>
    <property type="evidence" value="ECO:0007669"/>
    <property type="project" value="UniProtKB-KW"/>
</dbReference>
<dbReference type="GO" id="GO:0005634">
    <property type="term" value="C:nucleus"/>
    <property type="evidence" value="ECO:0007669"/>
    <property type="project" value="UniProtKB-SubCell"/>
</dbReference>
<accession>A0A166NXX9</accession>
<dbReference type="Pfam" id="PF13489">
    <property type="entry name" value="Methyltransf_23"/>
    <property type="match status" value="1"/>
</dbReference>
<keyword evidence="6" id="KW-0804">Transcription</keyword>
<keyword evidence="5" id="KW-0805">Transcription regulation</keyword>
<dbReference type="Gene3D" id="3.40.50.150">
    <property type="entry name" value="Vaccinia Virus protein VP39"/>
    <property type="match status" value="1"/>
</dbReference>
<keyword evidence="4" id="KW-0949">S-adenosyl-L-methionine</keyword>
<evidence type="ECO:0000256" key="6">
    <source>
        <dbReference type="ARBA" id="ARBA00023163"/>
    </source>
</evidence>
<keyword evidence="2 12" id="KW-0489">Methyltransferase</keyword>